<feature type="domain" description="Transposase IS110-like N-terminal" evidence="1">
    <location>
        <begin position="8"/>
        <end position="153"/>
    </location>
</feature>
<dbReference type="InterPro" id="IPR003346">
    <property type="entry name" value="Transposase_20"/>
</dbReference>
<dbReference type="NCBIfam" id="NF033542">
    <property type="entry name" value="transpos_IS110"/>
    <property type="match status" value="1"/>
</dbReference>
<dbReference type="Pfam" id="PF02371">
    <property type="entry name" value="Transposase_20"/>
    <property type="match status" value="1"/>
</dbReference>
<feature type="domain" description="Transposase IS116/IS110/IS902 C-terminal" evidence="2">
    <location>
        <begin position="222"/>
        <end position="300"/>
    </location>
</feature>
<sequence length="341" mass="38032">MSKVTIYVGLDYHKASIQVCVMDTTGKILANRPCTNQAEALVKLVAPFGHDVRAAIEACPGAANLTDELATRHGWSINLAHPGYVARMKQTPDKTDWADARVIADLVRVGYLPKVWLAPEDVRQLRALTRYRQQLANRRRDTKLRITALLRDTRVVEPKSRRWGRAWMDWFQTAEGLGSEGRWIADRLIEDLRDIADAILKVEHRLAQVTSEDPVVSQLILLAGVGLVTAWALRAEIGRFDRFTTGKQMARYCGLSPRNASSGQRQADAGLIKAGNEHLRTLIIEAAHRLIRYDPRWKALAASMRQAGKPACVVAAAVGNRWVRWLFHQVAGGPITLKQAA</sequence>
<proteinExistence type="predicted"/>
<dbReference type="GO" id="GO:0003677">
    <property type="term" value="F:DNA binding"/>
    <property type="evidence" value="ECO:0007669"/>
    <property type="project" value="InterPro"/>
</dbReference>
<evidence type="ECO:0000259" key="2">
    <source>
        <dbReference type="Pfam" id="PF02371"/>
    </source>
</evidence>
<dbReference type="EMBL" id="CP155447">
    <property type="protein sequence ID" value="XBH05842.1"/>
    <property type="molecule type" value="Genomic_DNA"/>
</dbReference>
<dbReference type="GO" id="GO:0004803">
    <property type="term" value="F:transposase activity"/>
    <property type="evidence" value="ECO:0007669"/>
    <property type="project" value="InterPro"/>
</dbReference>
<dbReference type="PANTHER" id="PTHR33055:SF3">
    <property type="entry name" value="PUTATIVE TRANSPOSASE FOR IS117-RELATED"/>
    <property type="match status" value="1"/>
</dbReference>
<reference evidence="3" key="1">
    <citation type="submission" date="2024-05" db="EMBL/GenBank/DDBJ databases">
        <title>Planctomycetes of the genus Singulisphaera possess chitinolytic capabilities.</title>
        <authorList>
            <person name="Ivanova A."/>
        </authorList>
    </citation>
    <scope>NUCLEOTIDE SEQUENCE</scope>
    <source>
        <strain evidence="3">Ch08T</strain>
    </source>
</reference>
<evidence type="ECO:0000259" key="1">
    <source>
        <dbReference type="Pfam" id="PF01548"/>
    </source>
</evidence>
<protein>
    <submittedName>
        <fullName evidence="3">IS110 family transposase</fullName>
    </submittedName>
</protein>
<dbReference type="InterPro" id="IPR002525">
    <property type="entry name" value="Transp_IS110-like_N"/>
</dbReference>
<dbReference type="AlphaFoldDB" id="A0AAU7CK05"/>
<dbReference type="Pfam" id="PF01548">
    <property type="entry name" value="DEDD_Tnp_IS110"/>
    <property type="match status" value="1"/>
</dbReference>
<accession>A0AAU7CK05</accession>
<dbReference type="InterPro" id="IPR047650">
    <property type="entry name" value="Transpos_IS110"/>
</dbReference>
<dbReference type="GO" id="GO:0006313">
    <property type="term" value="P:DNA transposition"/>
    <property type="evidence" value="ECO:0007669"/>
    <property type="project" value="InterPro"/>
</dbReference>
<dbReference type="RefSeq" id="WP_406698693.1">
    <property type="nucleotide sequence ID" value="NZ_CP155447.1"/>
</dbReference>
<organism evidence="3">
    <name type="scientific">Singulisphaera sp. Ch08</name>
    <dbReference type="NCBI Taxonomy" id="3120278"/>
    <lineage>
        <taxon>Bacteria</taxon>
        <taxon>Pseudomonadati</taxon>
        <taxon>Planctomycetota</taxon>
        <taxon>Planctomycetia</taxon>
        <taxon>Isosphaerales</taxon>
        <taxon>Isosphaeraceae</taxon>
        <taxon>Singulisphaera</taxon>
    </lineage>
</organism>
<gene>
    <name evidence="3" type="ORF">V5E97_07375</name>
</gene>
<evidence type="ECO:0000313" key="3">
    <source>
        <dbReference type="EMBL" id="XBH05842.1"/>
    </source>
</evidence>
<name>A0AAU7CK05_9BACT</name>
<dbReference type="PANTHER" id="PTHR33055">
    <property type="entry name" value="TRANSPOSASE FOR INSERTION SEQUENCE ELEMENT IS1111A"/>
    <property type="match status" value="1"/>
</dbReference>